<reference evidence="5" key="1">
    <citation type="submission" date="2012-09" db="EMBL/GenBank/DDBJ databases">
        <title>Genome sequencing and comparative transcriptomics of race 1 and race 4 of banana pathogen: Fusarium oxysporum f. sp. cubense.</title>
        <authorList>
            <person name="Fang X."/>
            <person name="Huang J."/>
        </authorList>
    </citation>
    <scope>NUCLEOTIDE SEQUENCE [LARGE SCALE GENOMIC DNA]</scope>
    <source>
        <strain evidence="5">race 1</strain>
    </source>
</reference>
<proteinExistence type="inferred from homology"/>
<accession>N4UBX3</accession>
<dbReference type="InterPro" id="IPR043504">
    <property type="entry name" value="Peptidase_S1_PA_chymotrypsin"/>
</dbReference>
<reference evidence="5" key="2">
    <citation type="journal article" date="2014" name="PLoS ONE">
        <title>Genome and Transcriptome Analysis of the Fungal Pathogen Fusarium oxysporum f. sp. cubense Causing Banana Vascular Wilt Disease.</title>
        <authorList>
            <person name="Guo L."/>
            <person name="Han L."/>
            <person name="Yang L."/>
            <person name="Zeng H."/>
            <person name="Fan D."/>
            <person name="Zhu Y."/>
            <person name="Feng Y."/>
            <person name="Wang G."/>
            <person name="Peng C."/>
            <person name="Jiang X."/>
            <person name="Zhou D."/>
            <person name="Ni P."/>
            <person name="Liang C."/>
            <person name="Liu L."/>
            <person name="Wang J."/>
            <person name="Mao C."/>
            <person name="Fang X."/>
            <person name="Peng M."/>
            <person name="Huang J."/>
        </authorList>
    </citation>
    <scope>NUCLEOTIDE SEQUENCE [LARGE SCALE GENOMIC DNA]</scope>
    <source>
        <strain evidence="5">race 1</strain>
    </source>
</reference>
<dbReference type="OMA" id="GHCAFDH"/>
<dbReference type="Gene3D" id="2.40.10.10">
    <property type="entry name" value="Trypsin-like serine proteases"/>
    <property type="match status" value="2"/>
</dbReference>
<dbReference type="STRING" id="1229664.N4UBX3"/>
<dbReference type="EMBL" id="KB730428">
    <property type="protein sequence ID" value="ENH66301.1"/>
    <property type="molecule type" value="Genomic_DNA"/>
</dbReference>
<dbReference type="OrthoDB" id="3693942at2759"/>
<sequence length="659" mass="70335">MSASTAQPIFGRWSLASVDDKPAVNKLEIGAAADDVESALADDSRKPVLSADIRPGGKYYSIVKLQIKFEKQLSSDTRWAQGTGWLIADNLVVTAGHCAFDHTYNFGKAAKIRAYIGYNGKGSIGQPDVQFRQGRKMVTTKEWITSDINRANDVSLILLEKPFNNVVPINYNPTVTAFKDWNLGVVGYPADRTLNDEPGAQMYEMFKATTCDLSKTSLNMLEYTISSGAGQSGSPVLIDGQNTSIGAHVYGLGTKNSASVIRGRYGNYYKGMVDAVGSTEAPVTTVNGVEYIKTTQPEDAITDEPAGDEESFWDTFNNVVNIGAKIGSTVLQVGTPFLGPIGAPVAAVAGTALSVIGKLTSGKTEDAFDDELGPPAPTTADYKYHASRAILGEAALQTFLKMGPRQTHKYDMISKMQARYKETRHLVPKVAKLIVPAITEPALRIAVDSQAGENAPKTYPTMPSTEDALDSSAQPFVDGLLKTVQNQGEQEDFFGFLSGIANTAANVVSTAGPIINAVGSIASAIGGGAEDSFEPDSGDLSPHVEVLCHRALLGDAALHALMSVPAKDIQEEGFFGDLVNTVKNIGSTVIKVAPTVIKTVTPIVQSLVGTMNQSETGNSLGQDTQVRVTPLLPESILEPKKIKQIQLPKQEDGLAWEDE</sequence>
<dbReference type="PROSITE" id="PS00134">
    <property type="entry name" value="TRYPSIN_HIS"/>
    <property type="match status" value="1"/>
</dbReference>
<evidence type="ECO:0000313" key="4">
    <source>
        <dbReference type="EMBL" id="ENH66301.1"/>
    </source>
</evidence>
<gene>
    <name evidence="4" type="ORF">FOC1_g10001942</name>
</gene>
<name>N4UBX3_FUSC1</name>
<dbReference type="HOGENOM" id="CLU_025889_0_0_1"/>
<dbReference type="PANTHER" id="PTHR15462:SF8">
    <property type="entry name" value="SERINE PROTEASE"/>
    <property type="match status" value="1"/>
</dbReference>
<dbReference type="GO" id="GO:0006508">
    <property type="term" value="P:proteolysis"/>
    <property type="evidence" value="ECO:0007669"/>
    <property type="project" value="InterPro"/>
</dbReference>
<dbReference type="AlphaFoldDB" id="N4UBX3"/>
<evidence type="ECO:0000313" key="5">
    <source>
        <dbReference type="Proteomes" id="UP000016928"/>
    </source>
</evidence>
<dbReference type="Pfam" id="PF00089">
    <property type="entry name" value="Trypsin"/>
    <property type="match status" value="1"/>
</dbReference>
<keyword evidence="2" id="KW-0732">Signal</keyword>
<dbReference type="InterPro" id="IPR050966">
    <property type="entry name" value="Glutamyl_endopeptidase"/>
</dbReference>
<dbReference type="GO" id="GO:0004252">
    <property type="term" value="F:serine-type endopeptidase activity"/>
    <property type="evidence" value="ECO:0007669"/>
    <property type="project" value="InterPro"/>
</dbReference>
<feature type="domain" description="Peptidase S1" evidence="3">
    <location>
        <begin position="81"/>
        <end position="256"/>
    </location>
</feature>
<dbReference type="InterPro" id="IPR009003">
    <property type="entry name" value="Peptidase_S1_PA"/>
</dbReference>
<evidence type="ECO:0000256" key="2">
    <source>
        <dbReference type="ARBA" id="ARBA00022729"/>
    </source>
</evidence>
<dbReference type="InterPro" id="IPR018114">
    <property type="entry name" value="TRYPSIN_HIS"/>
</dbReference>
<organism evidence="4 5">
    <name type="scientific">Fusarium oxysporum f. sp. cubense (strain race 1)</name>
    <name type="common">Panama disease fungus</name>
    <dbReference type="NCBI Taxonomy" id="1229664"/>
    <lineage>
        <taxon>Eukaryota</taxon>
        <taxon>Fungi</taxon>
        <taxon>Dikarya</taxon>
        <taxon>Ascomycota</taxon>
        <taxon>Pezizomycotina</taxon>
        <taxon>Sordariomycetes</taxon>
        <taxon>Hypocreomycetidae</taxon>
        <taxon>Hypocreales</taxon>
        <taxon>Nectriaceae</taxon>
        <taxon>Fusarium</taxon>
        <taxon>Fusarium oxysporum species complex</taxon>
    </lineage>
</organism>
<dbReference type="VEuPathDB" id="FungiDB:FOC1_g10001942"/>
<protein>
    <recommendedName>
        <fullName evidence="3">Peptidase S1 domain-containing protein</fullName>
    </recommendedName>
</protein>
<dbReference type="InterPro" id="IPR001254">
    <property type="entry name" value="Trypsin_dom"/>
</dbReference>
<dbReference type="SUPFAM" id="SSF50494">
    <property type="entry name" value="Trypsin-like serine proteases"/>
    <property type="match status" value="1"/>
</dbReference>
<evidence type="ECO:0000256" key="1">
    <source>
        <dbReference type="ARBA" id="ARBA00007664"/>
    </source>
</evidence>
<evidence type="ECO:0000259" key="3">
    <source>
        <dbReference type="Pfam" id="PF00089"/>
    </source>
</evidence>
<dbReference type="PANTHER" id="PTHR15462">
    <property type="entry name" value="SERINE PROTEASE"/>
    <property type="match status" value="1"/>
</dbReference>
<comment type="similarity">
    <text evidence="1">Belongs to the peptidase S1 family.</text>
</comment>
<dbReference type="Proteomes" id="UP000016928">
    <property type="component" value="Unassembled WGS sequence"/>
</dbReference>